<accession>A0A183FWS8</accession>
<feature type="region of interest" description="Disordered" evidence="1">
    <location>
        <begin position="305"/>
        <end position="326"/>
    </location>
</feature>
<dbReference type="Pfam" id="PF00564">
    <property type="entry name" value="PB1"/>
    <property type="match status" value="1"/>
</dbReference>
<dbReference type="InterPro" id="IPR036034">
    <property type="entry name" value="PDZ_sf"/>
</dbReference>
<dbReference type="GO" id="GO:0007098">
    <property type="term" value="P:centrosome cycle"/>
    <property type="evidence" value="ECO:0007669"/>
    <property type="project" value="TreeGrafter"/>
</dbReference>
<dbReference type="SUPFAM" id="SSF54277">
    <property type="entry name" value="CAD &amp; PB1 domains"/>
    <property type="match status" value="1"/>
</dbReference>
<dbReference type="Proteomes" id="UP000050761">
    <property type="component" value="Unassembled WGS sequence"/>
</dbReference>
<dbReference type="WBParaSite" id="HPBE_0001293001-mRNA-1">
    <property type="protein sequence ID" value="HPBE_0001293001-mRNA-1"/>
    <property type="gene ID" value="HPBE_0001293001"/>
</dbReference>
<evidence type="ECO:0000256" key="1">
    <source>
        <dbReference type="SAM" id="MobiDB-lite"/>
    </source>
</evidence>
<evidence type="ECO:0000313" key="6">
    <source>
        <dbReference type="WBParaSite" id="HPBE_0001293001-mRNA-1"/>
    </source>
</evidence>
<dbReference type="OrthoDB" id="5868434at2759"/>
<dbReference type="Gene3D" id="2.30.42.10">
    <property type="match status" value="1"/>
</dbReference>
<gene>
    <name evidence="4" type="ORF">HPBE_LOCUS12931</name>
</gene>
<dbReference type="PROSITE" id="PS50106">
    <property type="entry name" value="PDZ"/>
    <property type="match status" value="1"/>
</dbReference>
<dbReference type="Gene3D" id="3.10.20.90">
    <property type="entry name" value="Phosphatidylinositol 3-kinase Catalytic Subunit, Chain A, domain 1"/>
    <property type="match status" value="1"/>
</dbReference>
<sequence>MRSDEIFQDLHRLTKEQKATTHITYVSHDGSTLPISNDENLRKALETRDKVLRLLVQHKGESLEEQYGYGVAPAALIRKKRKVSISAPQDFRRVSSILDADVLPHELRRVRLCKFYNNKPLGFYIRDGFSERLTPWGVSVAPGIFISRLLPNGLAASTNLLNVNDEIVEVNGIDVSGKTLDQVTDVMIANSANLILTVRPALPASYISMPYLLPPPCALTPFPPGYYSPYGCSPNRDYGLPPGIPPGYCSPQLTQSLYVPSNLSHFAVENHPEMARMPISQPFNCSSFSRESTWRISDKLAKMSLRSRDSPHSADRKKRPLTVHCSTQHPLPLPPYAFYGY</sequence>
<evidence type="ECO:0000259" key="2">
    <source>
        <dbReference type="PROSITE" id="PS50106"/>
    </source>
</evidence>
<reference evidence="6" key="2">
    <citation type="submission" date="2019-09" db="UniProtKB">
        <authorList>
            <consortium name="WormBaseParasite"/>
        </authorList>
    </citation>
    <scope>IDENTIFICATION</scope>
</reference>
<dbReference type="InterPro" id="IPR051741">
    <property type="entry name" value="PAR6_homolog"/>
</dbReference>
<keyword evidence="5" id="KW-1185">Reference proteome</keyword>
<feature type="compositionally biased region" description="Basic and acidic residues" evidence="1">
    <location>
        <begin position="305"/>
        <end position="314"/>
    </location>
</feature>
<accession>A0A3P7Z2E6</accession>
<evidence type="ECO:0000313" key="5">
    <source>
        <dbReference type="Proteomes" id="UP000050761"/>
    </source>
</evidence>
<name>A0A183FWS8_HELPZ</name>
<protein>
    <submittedName>
        <fullName evidence="6">PDZ domain-containing protein</fullName>
    </submittedName>
</protein>
<dbReference type="Pfam" id="PF00595">
    <property type="entry name" value="PDZ"/>
    <property type="match status" value="1"/>
</dbReference>
<dbReference type="PANTHER" id="PTHR14102:SF11">
    <property type="entry name" value="LD29223P"/>
    <property type="match status" value="1"/>
</dbReference>
<dbReference type="SMART" id="SM00228">
    <property type="entry name" value="PDZ"/>
    <property type="match status" value="1"/>
</dbReference>
<dbReference type="InterPro" id="IPR053793">
    <property type="entry name" value="PB1-like"/>
</dbReference>
<feature type="domain" description="PB1" evidence="3">
    <location>
        <begin position="1"/>
        <end position="59"/>
    </location>
</feature>
<feature type="domain" description="PDZ" evidence="2">
    <location>
        <begin position="109"/>
        <end position="202"/>
    </location>
</feature>
<dbReference type="AlphaFoldDB" id="A0A183FWS8"/>
<dbReference type="EMBL" id="UZAH01027696">
    <property type="protein sequence ID" value="VDO94201.1"/>
    <property type="molecule type" value="Genomic_DNA"/>
</dbReference>
<organism evidence="5 6">
    <name type="scientific">Heligmosomoides polygyrus</name>
    <name type="common">Parasitic roundworm</name>
    <dbReference type="NCBI Taxonomy" id="6339"/>
    <lineage>
        <taxon>Eukaryota</taxon>
        <taxon>Metazoa</taxon>
        <taxon>Ecdysozoa</taxon>
        <taxon>Nematoda</taxon>
        <taxon>Chromadorea</taxon>
        <taxon>Rhabditida</taxon>
        <taxon>Rhabditina</taxon>
        <taxon>Rhabditomorpha</taxon>
        <taxon>Strongyloidea</taxon>
        <taxon>Heligmosomidae</taxon>
        <taxon>Heligmosomoides</taxon>
    </lineage>
</organism>
<dbReference type="PANTHER" id="PTHR14102">
    <property type="entry name" value="PAR-6-RELATED"/>
    <property type="match status" value="1"/>
</dbReference>
<dbReference type="SUPFAM" id="SSF50156">
    <property type="entry name" value="PDZ domain-like"/>
    <property type="match status" value="1"/>
</dbReference>
<dbReference type="InterPro" id="IPR000270">
    <property type="entry name" value="PB1_dom"/>
</dbReference>
<proteinExistence type="predicted"/>
<evidence type="ECO:0000259" key="3">
    <source>
        <dbReference type="PROSITE" id="PS51745"/>
    </source>
</evidence>
<evidence type="ECO:0000313" key="4">
    <source>
        <dbReference type="EMBL" id="VDO94201.1"/>
    </source>
</evidence>
<reference evidence="4 5" key="1">
    <citation type="submission" date="2018-11" db="EMBL/GenBank/DDBJ databases">
        <authorList>
            <consortium name="Pathogen Informatics"/>
        </authorList>
    </citation>
    <scope>NUCLEOTIDE SEQUENCE [LARGE SCALE GENOMIC DNA]</scope>
</reference>
<dbReference type="CDD" id="cd06718">
    <property type="entry name" value="PDZ_Par6-like"/>
    <property type="match status" value="1"/>
</dbReference>
<dbReference type="InterPro" id="IPR001478">
    <property type="entry name" value="PDZ"/>
</dbReference>
<dbReference type="PROSITE" id="PS51745">
    <property type="entry name" value="PB1"/>
    <property type="match status" value="1"/>
</dbReference>